<evidence type="ECO:0000256" key="6">
    <source>
        <dbReference type="RuleBase" id="RU003355"/>
    </source>
</evidence>
<dbReference type="AlphaFoldDB" id="A0A1Y6BN13"/>
<dbReference type="Pfam" id="PF00082">
    <property type="entry name" value="Peptidase_S8"/>
    <property type="match status" value="1"/>
</dbReference>
<reference evidence="10" key="1">
    <citation type="submission" date="2017-04" db="EMBL/GenBank/DDBJ databases">
        <authorList>
            <person name="Varghese N."/>
            <person name="Submissions S."/>
        </authorList>
    </citation>
    <scope>NUCLEOTIDE SEQUENCE [LARGE SCALE GENOMIC DNA]</scope>
    <source>
        <strain evidence="10">RKEM611</strain>
    </source>
</reference>
<dbReference type="PROSITE" id="PS51257">
    <property type="entry name" value="PROKAR_LIPOPROTEIN"/>
    <property type="match status" value="1"/>
</dbReference>
<proteinExistence type="inferred from homology"/>
<dbReference type="GO" id="GO:0006508">
    <property type="term" value="P:proteolysis"/>
    <property type="evidence" value="ECO:0007669"/>
    <property type="project" value="UniProtKB-KW"/>
</dbReference>
<evidence type="ECO:0000313" key="10">
    <source>
        <dbReference type="Proteomes" id="UP000192907"/>
    </source>
</evidence>
<dbReference type="PROSITE" id="PS00137">
    <property type="entry name" value="SUBTILASE_HIS"/>
    <property type="match status" value="1"/>
</dbReference>
<keyword evidence="2 5" id="KW-0645">Protease</keyword>
<evidence type="ECO:0000256" key="4">
    <source>
        <dbReference type="ARBA" id="ARBA00022825"/>
    </source>
</evidence>
<feature type="transmembrane region" description="Helical" evidence="7">
    <location>
        <begin position="563"/>
        <end position="583"/>
    </location>
</feature>
<dbReference type="InterPro" id="IPR022398">
    <property type="entry name" value="Peptidase_S8_His-AS"/>
</dbReference>
<dbReference type="PRINTS" id="PR00723">
    <property type="entry name" value="SUBTILISIN"/>
</dbReference>
<feature type="active site" description="Charge relay system" evidence="5">
    <location>
        <position position="223"/>
    </location>
</feature>
<dbReference type="GO" id="GO:0004252">
    <property type="term" value="F:serine-type endopeptidase activity"/>
    <property type="evidence" value="ECO:0007669"/>
    <property type="project" value="UniProtKB-UniRule"/>
</dbReference>
<dbReference type="PROSITE" id="PS00138">
    <property type="entry name" value="SUBTILASE_SER"/>
    <property type="match status" value="1"/>
</dbReference>
<evidence type="ECO:0000256" key="5">
    <source>
        <dbReference type="PROSITE-ProRule" id="PRU01240"/>
    </source>
</evidence>
<dbReference type="STRING" id="1513793.SAMN06296036_10749"/>
<dbReference type="SUPFAM" id="SSF52743">
    <property type="entry name" value="Subtilisin-like"/>
    <property type="match status" value="1"/>
</dbReference>
<comment type="similarity">
    <text evidence="1 5 6">Belongs to the peptidase S8 family.</text>
</comment>
<dbReference type="EMBL" id="FWZT01000007">
    <property type="protein sequence ID" value="SMF20651.1"/>
    <property type="molecule type" value="Genomic_DNA"/>
</dbReference>
<dbReference type="InterPro" id="IPR015500">
    <property type="entry name" value="Peptidase_S8_subtilisin-rel"/>
</dbReference>
<keyword evidence="10" id="KW-1185">Reference proteome</keyword>
<sequence length="592" mass="63508">MRPLFTVTLLWLTLACGREGDVNGESSPADTMSDHGWLTHPTEEELIRGDAVEGSYLVAFKGVPTGTSSAAINSYGIRKQTMHGLADKALGKSELISIDLLANLNLSDPQFSFKPLLDRLPGPSGLELRFHNPKQDRAAISKVQFSSQEAAHTQLHTWYEQGVIWYAEPNYISKPKGVLEDDIITNFNDPVSFPWLDQIAYISTIQYFNENPAVDSPVIAVLDSGVDVLHPALADNIYLNTDGQNQLCLEDLYGCDTTDTKKDVLGRGTVYPAGTSGFNQSCNNEQSNCAHGTHVTGIIAAQDSSYVGVCPYCRVLVVKVVGIKEENGRESFQIEDSAIIAGLAYVSGFTVGGEPLVRVINASFGKFQKSRSVGLFIESLTKFGRGILTVAAAGNEDTMKPQYPAAFEDVIAVSSVDSSSDTPQKAPSSNFGMWVDISAPGSGSCRITSGILSSIPGGLSYCTEGTSMASPVVAGVAGLVLAAEPTLDYDQLRSRVLNSAVPDNLYRDGVNNAFRPRVSGQELVPLLGGGVVNALAAVDLSVEKSDPIFTEKRDAVRPGCGSIGAQGSSWWSLALLLLPLYLLNRKKCRHRC</sequence>
<keyword evidence="7" id="KW-0812">Transmembrane</keyword>
<feature type="domain" description="Peptidase S8/S53" evidence="8">
    <location>
        <begin position="217"/>
        <end position="514"/>
    </location>
</feature>
<organism evidence="9 10">
    <name type="scientific">Pseudobacteriovorax antillogorgiicola</name>
    <dbReference type="NCBI Taxonomy" id="1513793"/>
    <lineage>
        <taxon>Bacteria</taxon>
        <taxon>Pseudomonadati</taxon>
        <taxon>Bdellovibrionota</taxon>
        <taxon>Oligoflexia</taxon>
        <taxon>Oligoflexales</taxon>
        <taxon>Pseudobacteriovoracaceae</taxon>
        <taxon>Pseudobacteriovorax</taxon>
    </lineage>
</organism>
<dbReference type="InterPro" id="IPR000209">
    <property type="entry name" value="Peptidase_S8/S53_dom"/>
</dbReference>
<dbReference type="PANTHER" id="PTHR43806">
    <property type="entry name" value="PEPTIDASE S8"/>
    <property type="match status" value="1"/>
</dbReference>
<keyword evidence="4 5" id="KW-0720">Serine protease</keyword>
<dbReference type="Proteomes" id="UP000192907">
    <property type="component" value="Unassembled WGS sequence"/>
</dbReference>
<dbReference type="PROSITE" id="PS51892">
    <property type="entry name" value="SUBTILASE"/>
    <property type="match status" value="1"/>
</dbReference>
<evidence type="ECO:0000256" key="2">
    <source>
        <dbReference type="ARBA" id="ARBA00022670"/>
    </source>
</evidence>
<name>A0A1Y6BN13_9BACT</name>
<evidence type="ECO:0000259" key="8">
    <source>
        <dbReference type="Pfam" id="PF00082"/>
    </source>
</evidence>
<dbReference type="PROSITE" id="PS00136">
    <property type="entry name" value="SUBTILASE_ASP"/>
    <property type="match status" value="1"/>
</dbReference>
<keyword evidence="7" id="KW-0472">Membrane</keyword>
<dbReference type="InterPro" id="IPR050131">
    <property type="entry name" value="Peptidase_S8_subtilisin-like"/>
</dbReference>
<feature type="active site" description="Charge relay system" evidence="5">
    <location>
        <position position="291"/>
    </location>
</feature>
<evidence type="ECO:0000256" key="7">
    <source>
        <dbReference type="SAM" id="Phobius"/>
    </source>
</evidence>
<evidence type="ECO:0000256" key="3">
    <source>
        <dbReference type="ARBA" id="ARBA00022801"/>
    </source>
</evidence>
<protein>
    <submittedName>
        <fullName evidence="9">Subtilase family protein</fullName>
    </submittedName>
</protein>
<dbReference type="PANTHER" id="PTHR43806:SF11">
    <property type="entry name" value="CEREVISIN-RELATED"/>
    <property type="match status" value="1"/>
</dbReference>
<dbReference type="InterPro" id="IPR036852">
    <property type="entry name" value="Peptidase_S8/S53_dom_sf"/>
</dbReference>
<dbReference type="InterPro" id="IPR023827">
    <property type="entry name" value="Peptidase_S8_Asp-AS"/>
</dbReference>
<dbReference type="Gene3D" id="3.40.50.200">
    <property type="entry name" value="Peptidase S8/S53 domain"/>
    <property type="match status" value="1"/>
</dbReference>
<evidence type="ECO:0000313" key="9">
    <source>
        <dbReference type="EMBL" id="SMF20651.1"/>
    </source>
</evidence>
<accession>A0A1Y6BN13</accession>
<dbReference type="InterPro" id="IPR023828">
    <property type="entry name" value="Peptidase_S8_Ser-AS"/>
</dbReference>
<dbReference type="OrthoDB" id="9790784at2"/>
<feature type="active site" description="Charge relay system" evidence="5">
    <location>
        <position position="467"/>
    </location>
</feature>
<dbReference type="RefSeq" id="WP_132318569.1">
    <property type="nucleotide sequence ID" value="NZ_FWZT01000007.1"/>
</dbReference>
<keyword evidence="3 5" id="KW-0378">Hydrolase</keyword>
<gene>
    <name evidence="9" type="ORF">SAMN06296036_10749</name>
</gene>
<keyword evidence="7" id="KW-1133">Transmembrane helix</keyword>
<evidence type="ECO:0000256" key="1">
    <source>
        <dbReference type="ARBA" id="ARBA00011073"/>
    </source>
</evidence>